<organism evidence="1 2">
    <name type="scientific">Legionella sainthelensi</name>
    <dbReference type="NCBI Taxonomy" id="28087"/>
    <lineage>
        <taxon>Bacteria</taxon>
        <taxon>Pseudomonadati</taxon>
        <taxon>Pseudomonadota</taxon>
        <taxon>Gammaproteobacteria</taxon>
        <taxon>Legionellales</taxon>
        <taxon>Legionellaceae</taxon>
        <taxon>Legionella</taxon>
    </lineage>
</organism>
<dbReference type="EMBL" id="CP025491">
    <property type="protein sequence ID" value="AUH73147.1"/>
    <property type="molecule type" value="Genomic_DNA"/>
</dbReference>
<dbReference type="Proteomes" id="UP000234343">
    <property type="component" value="Chromosome"/>
</dbReference>
<dbReference type="RefSeq" id="WP_101900690.1">
    <property type="nucleotide sequence ID" value="NZ_CP025491.2"/>
</dbReference>
<accession>A0A2H5FNJ4</accession>
<keyword evidence="2" id="KW-1185">Reference proteome</keyword>
<dbReference type="AlphaFoldDB" id="A0A2H5FNJ4"/>
<reference evidence="1 2" key="1">
    <citation type="submission" date="2017-12" db="EMBL/GenBank/DDBJ databases">
        <title>Legionella sainthelensi LA01-117, whole genome sequence of a clinical isolate from New Zealand.</title>
        <authorList>
            <person name="Cree S.L."/>
            <person name="Slow S."/>
            <person name="Kennedy M.A."/>
            <person name="Murdoch D.R."/>
            <person name="Biggs P.J."/>
            <person name="Anderson T."/>
        </authorList>
    </citation>
    <scope>NUCLEOTIDE SEQUENCE [LARGE SCALE GENOMIC DNA]</scope>
    <source>
        <strain evidence="1 2">LA01-117</strain>
    </source>
</reference>
<dbReference type="KEGG" id="lsh:CAB17_14625"/>
<gene>
    <name evidence="1" type="ORF">CAB17_14625</name>
</gene>
<name>A0A2H5FNJ4_9GAMM</name>
<sequence length="66" mass="7769">MLRYQKTLGSTWHARDFERQELKIMIGCGVINKLISLGMPASYRSTYILKIVAMQELKKQNQLRLR</sequence>
<evidence type="ECO:0000313" key="1">
    <source>
        <dbReference type="EMBL" id="AUH73147.1"/>
    </source>
</evidence>
<proteinExistence type="predicted"/>
<evidence type="ECO:0000313" key="2">
    <source>
        <dbReference type="Proteomes" id="UP000234343"/>
    </source>
</evidence>
<protein>
    <submittedName>
        <fullName evidence="1">Uncharacterized protein</fullName>
    </submittedName>
</protein>